<sequence>MSLMDGEKGQLLWSKTEKTVFQIKLSGSFHRSIAGIKVLDQGTQAHGPDIALLIFGDNQQQHIYVVSDDLQERSCKIRKESYKEYRDCITSKFTKKRNSERSN</sequence>
<organism evidence="2 3">
    <name type="scientific">Araneus ventricosus</name>
    <name type="common">Orbweaver spider</name>
    <name type="synonym">Epeira ventricosa</name>
    <dbReference type="NCBI Taxonomy" id="182803"/>
    <lineage>
        <taxon>Eukaryota</taxon>
        <taxon>Metazoa</taxon>
        <taxon>Ecdysozoa</taxon>
        <taxon>Arthropoda</taxon>
        <taxon>Chelicerata</taxon>
        <taxon>Arachnida</taxon>
        <taxon>Araneae</taxon>
        <taxon>Araneomorphae</taxon>
        <taxon>Entelegynae</taxon>
        <taxon>Araneoidea</taxon>
        <taxon>Araneidae</taxon>
        <taxon>Araneus</taxon>
    </lineage>
</organism>
<proteinExistence type="predicted"/>
<protein>
    <submittedName>
        <fullName evidence="2">Uncharacterized protein</fullName>
    </submittedName>
</protein>
<name>A0A4Y2BIS8_ARAVE</name>
<dbReference type="Proteomes" id="UP000499080">
    <property type="component" value="Unassembled WGS sequence"/>
</dbReference>
<dbReference type="AlphaFoldDB" id="A0A4Y2BIS8"/>
<evidence type="ECO:0000313" key="2">
    <source>
        <dbReference type="EMBL" id="GBL91938.1"/>
    </source>
</evidence>
<evidence type="ECO:0000313" key="3">
    <source>
        <dbReference type="Proteomes" id="UP000499080"/>
    </source>
</evidence>
<comment type="caution">
    <text evidence="2">The sequence shown here is derived from an EMBL/GenBank/DDBJ whole genome shotgun (WGS) entry which is preliminary data.</text>
</comment>
<keyword evidence="3" id="KW-1185">Reference proteome</keyword>
<dbReference type="EMBL" id="BGPR01083571">
    <property type="protein sequence ID" value="GBL91932.1"/>
    <property type="molecule type" value="Genomic_DNA"/>
</dbReference>
<gene>
    <name evidence="1" type="ORF">AVEN_11477_1</name>
    <name evidence="2" type="ORF">AVEN_40326_1</name>
</gene>
<accession>A0A4Y2BIS8</accession>
<evidence type="ECO:0000313" key="1">
    <source>
        <dbReference type="EMBL" id="GBL91932.1"/>
    </source>
</evidence>
<dbReference type="EMBL" id="BGPR01083572">
    <property type="protein sequence ID" value="GBL91938.1"/>
    <property type="molecule type" value="Genomic_DNA"/>
</dbReference>
<reference evidence="2 3" key="1">
    <citation type="journal article" date="2019" name="Sci. Rep.">
        <title>Orb-weaving spider Araneus ventricosus genome elucidates the spidroin gene catalogue.</title>
        <authorList>
            <person name="Kono N."/>
            <person name="Nakamura H."/>
            <person name="Ohtoshi R."/>
            <person name="Moran D.A.P."/>
            <person name="Shinohara A."/>
            <person name="Yoshida Y."/>
            <person name="Fujiwara M."/>
            <person name="Mori M."/>
            <person name="Tomita M."/>
            <person name="Arakawa K."/>
        </authorList>
    </citation>
    <scope>NUCLEOTIDE SEQUENCE [LARGE SCALE GENOMIC DNA]</scope>
</reference>